<dbReference type="EMBL" id="LAZR01058847">
    <property type="protein sequence ID" value="KKK69040.1"/>
    <property type="molecule type" value="Genomic_DNA"/>
</dbReference>
<evidence type="ECO:0000256" key="1">
    <source>
        <dbReference type="SAM" id="Phobius"/>
    </source>
</evidence>
<keyword evidence="1" id="KW-0812">Transmembrane</keyword>
<gene>
    <name evidence="2" type="ORF">LCGC14_2938030</name>
</gene>
<keyword evidence="1" id="KW-1133">Transmembrane helix</keyword>
<feature type="transmembrane region" description="Helical" evidence="1">
    <location>
        <begin position="72"/>
        <end position="93"/>
    </location>
</feature>
<sequence>MAVIEPQPQSKRKPAPKKAVAAGKKRLKVSRMGYYIIIFGWLTIAVNFLLAFEWVTPSIVLARVMSAELDAFAFRAIALIIPLIFSILGYMVYQREKLLWRAIATGRKLEHMNVSLQTNYEKLAGQMSEKDKSGLTDQAIDEIKCIHRQSKKGDRGKGLAVMQGPPAITNGCLSSRSVAYRGMPLALRICTTLK</sequence>
<name>A0A0F8Y603_9ZZZZ</name>
<accession>A0A0F8Y603</accession>
<reference evidence="2" key="1">
    <citation type="journal article" date="2015" name="Nature">
        <title>Complex archaea that bridge the gap between prokaryotes and eukaryotes.</title>
        <authorList>
            <person name="Spang A."/>
            <person name="Saw J.H."/>
            <person name="Jorgensen S.L."/>
            <person name="Zaremba-Niedzwiedzka K."/>
            <person name="Martijn J."/>
            <person name="Lind A.E."/>
            <person name="van Eijk R."/>
            <person name="Schleper C."/>
            <person name="Guy L."/>
            <person name="Ettema T.J."/>
        </authorList>
    </citation>
    <scope>NUCLEOTIDE SEQUENCE</scope>
</reference>
<dbReference type="AlphaFoldDB" id="A0A0F8Y603"/>
<comment type="caution">
    <text evidence="2">The sequence shown here is derived from an EMBL/GenBank/DDBJ whole genome shotgun (WGS) entry which is preliminary data.</text>
</comment>
<organism evidence="2">
    <name type="scientific">marine sediment metagenome</name>
    <dbReference type="NCBI Taxonomy" id="412755"/>
    <lineage>
        <taxon>unclassified sequences</taxon>
        <taxon>metagenomes</taxon>
        <taxon>ecological metagenomes</taxon>
    </lineage>
</organism>
<protein>
    <submittedName>
        <fullName evidence="2">Uncharacterized protein</fullName>
    </submittedName>
</protein>
<evidence type="ECO:0000313" key="2">
    <source>
        <dbReference type="EMBL" id="KKK69040.1"/>
    </source>
</evidence>
<proteinExistence type="predicted"/>
<feature type="transmembrane region" description="Helical" evidence="1">
    <location>
        <begin position="32"/>
        <end position="52"/>
    </location>
</feature>
<keyword evidence="1" id="KW-0472">Membrane</keyword>